<evidence type="ECO:0000313" key="2">
    <source>
        <dbReference type="Proteomes" id="UP001627154"/>
    </source>
</evidence>
<proteinExistence type="predicted"/>
<dbReference type="EMBL" id="JBJJXI010000023">
    <property type="protein sequence ID" value="KAL3404786.1"/>
    <property type="molecule type" value="Genomic_DNA"/>
</dbReference>
<keyword evidence="2" id="KW-1185">Reference proteome</keyword>
<protein>
    <submittedName>
        <fullName evidence="1">Uncharacterized protein</fullName>
    </submittedName>
</protein>
<gene>
    <name evidence="1" type="ORF">TKK_002817</name>
</gene>
<comment type="caution">
    <text evidence="1">The sequence shown here is derived from an EMBL/GenBank/DDBJ whole genome shotgun (WGS) entry which is preliminary data.</text>
</comment>
<accession>A0ABD2XJ95</accession>
<organism evidence="1 2">
    <name type="scientific">Trichogramma kaykai</name>
    <dbReference type="NCBI Taxonomy" id="54128"/>
    <lineage>
        <taxon>Eukaryota</taxon>
        <taxon>Metazoa</taxon>
        <taxon>Ecdysozoa</taxon>
        <taxon>Arthropoda</taxon>
        <taxon>Hexapoda</taxon>
        <taxon>Insecta</taxon>
        <taxon>Pterygota</taxon>
        <taxon>Neoptera</taxon>
        <taxon>Endopterygota</taxon>
        <taxon>Hymenoptera</taxon>
        <taxon>Apocrita</taxon>
        <taxon>Proctotrupomorpha</taxon>
        <taxon>Chalcidoidea</taxon>
        <taxon>Trichogrammatidae</taxon>
        <taxon>Trichogramma</taxon>
    </lineage>
</organism>
<dbReference type="Proteomes" id="UP001627154">
    <property type="component" value="Unassembled WGS sequence"/>
</dbReference>
<evidence type="ECO:0000313" key="1">
    <source>
        <dbReference type="EMBL" id="KAL3404786.1"/>
    </source>
</evidence>
<name>A0ABD2XJ95_9HYME</name>
<sequence>MERTRWKSTAETSRLISKTFDLTPATPILDIKQVKGVQIEDKRRCIIQVREYQSRNQPLPQRMRKSMTIVSQSMKHAMHRGANTVHLRSP</sequence>
<dbReference type="AlphaFoldDB" id="A0ABD2XJ95"/>
<reference evidence="1 2" key="1">
    <citation type="journal article" date="2024" name="bioRxiv">
        <title>A reference genome for Trichogramma kaykai: A tiny desert-dwelling parasitoid wasp with competing sex-ratio distorters.</title>
        <authorList>
            <person name="Culotta J."/>
            <person name="Lindsey A.R."/>
        </authorList>
    </citation>
    <scope>NUCLEOTIDE SEQUENCE [LARGE SCALE GENOMIC DNA]</scope>
    <source>
        <strain evidence="1 2">KSX58</strain>
    </source>
</reference>